<dbReference type="Pfam" id="PF00348">
    <property type="entry name" value="polyprenyl_synt"/>
    <property type="match status" value="1"/>
</dbReference>
<evidence type="ECO:0000256" key="1">
    <source>
        <dbReference type="ARBA" id="ARBA00001946"/>
    </source>
</evidence>
<gene>
    <name evidence="8" type="ORF">HNQ61_005601</name>
</gene>
<dbReference type="RefSeq" id="WP_170035037.1">
    <property type="nucleotide sequence ID" value="NZ_JABDTL010000001.1"/>
</dbReference>
<accession>A0A841H717</accession>
<evidence type="ECO:0000256" key="4">
    <source>
        <dbReference type="ARBA" id="ARBA00022723"/>
    </source>
</evidence>
<protein>
    <submittedName>
        <fullName evidence="8">Geranylgeranyl pyrophosphate synthase</fullName>
    </submittedName>
</protein>
<dbReference type="CDD" id="cd00685">
    <property type="entry name" value="Trans_IPPS_HT"/>
    <property type="match status" value="1"/>
</dbReference>
<evidence type="ECO:0000256" key="7">
    <source>
        <dbReference type="SAM" id="MobiDB-lite"/>
    </source>
</evidence>
<evidence type="ECO:0000256" key="6">
    <source>
        <dbReference type="RuleBase" id="RU004466"/>
    </source>
</evidence>
<keyword evidence="4" id="KW-0479">Metal-binding</keyword>
<name>A0A841H717_9BACT</name>
<evidence type="ECO:0000256" key="5">
    <source>
        <dbReference type="ARBA" id="ARBA00022842"/>
    </source>
</evidence>
<keyword evidence="3 6" id="KW-0808">Transferase</keyword>
<dbReference type="SFLD" id="SFLDS00005">
    <property type="entry name" value="Isoprenoid_Synthase_Type_I"/>
    <property type="match status" value="1"/>
</dbReference>
<organism evidence="8 9">
    <name type="scientific">Longimicrobium terrae</name>
    <dbReference type="NCBI Taxonomy" id="1639882"/>
    <lineage>
        <taxon>Bacteria</taxon>
        <taxon>Pseudomonadati</taxon>
        <taxon>Gemmatimonadota</taxon>
        <taxon>Longimicrobiia</taxon>
        <taxon>Longimicrobiales</taxon>
        <taxon>Longimicrobiaceae</taxon>
        <taxon>Longimicrobium</taxon>
    </lineage>
</organism>
<dbReference type="PANTHER" id="PTHR12001">
    <property type="entry name" value="GERANYLGERANYL PYROPHOSPHATE SYNTHASE"/>
    <property type="match status" value="1"/>
</dbReference>
<sequence>MTPSAQAATETHAPRSRPLPSWVRRPEPALAAPPVADAGLRSDAGLAEVEAMMAQLAGDGDLAATMAHEHLSTGGKRLRARLALSAMEVLGVPRAAGIGWAAACELLHNATLIHDDLQDGDRTRRGHDTTWVRHGAAQAVNAGDLLLMLPYLAIDRVAATPDQRLAMVMALAQHATATVRGQTTELAMAREERISWAEYLRAVEGKTGALFQLPVEGAALLAGRTRVQARAIAGAFRGVGVLFQLQDDVLDLYGEKGRGLPGSDLREGKVSALVVEHLELHPQDGPWLRGLLALPRDATPQDQVELAMERFRAGGALERVLARINGEATGVISASALAEEVALRAVAWELVCVALDPISHLIRPDVCAALEAAR</sequence>
<evidence type="ECO:0000313" key="8">
    <source>
        <dbReference type="EMBL" id="MBB6073920.1"/>
    </source>
</evidence>
<evidence type="ECO:0000313" key="9">
    <source>
        <dbReference type="Proteomes" id="UP000582837"/>
    </source>
</evidence>
<keyword evidence="9" id="KW-1185">Reference proteome</keyword>
<dbReference type="GO" id="GO:0046872">
    <property type="term" value="F:metal ion binding"/>
    <property type="evidence" value="ECO:0007669"/>
    <property type="project" value="UniProtKB-KW"/>
</dbReference>
<dbReference type="GO" id="GO:0008299">
    <property type="term" value="P:isoprenoid biosynthetic process"/>
    <property type="evidence" value="ECO:0007669"/>
    <property type="project" value="InterPro"/>
</dbReference>
<evidence type="ECO:0000256" key="2">
    <source>
        <dbReference type="ARBA" id="ARBA00006706"/>
    </source>
</evidence>
<dbReference type="InterPro" id="IPR000092">
    <property type="entry name" value="Polyprenyl_synt"/>
</dbReference>
<comment type="similarity">
    <text evidence="2 6">Belongs to the FPP/GGPP synthase family.</text>
</comment>
<dbReference type="PROSITE" id="PS00723">
    <property type="entry name" value="POLYPRENYL_SYNTHASE_1"/>
    <property type="match status" value="1"/>
</dbReference>
<dbReference type="Gene3D" id="1.10.600.10">
    <property type="entry name" value="Farnesyl Diphosphate Synthase"/>
    <property type="match status" value="1"/>
</dbReference>
<keyword evidence="5" id="KW-0460">Magnesium</keyword>
<dbReference type="InterPro" id="IPR008949">
    <property type="entry name" value="Isoprenoid_synthase_dom_sf"/>
</dbReference>
<comment type="cofactor">
    <cofactor evidence="1">
        <name>Mg(2+)</name>
        <dbReference type="ChEBI" id="CHEBI:18420"/>
    </cofactor>
</comment>
<feature type="region of interest" description="Disordered" evidence="7">
    <location>
        <begin position="1"/>
        <end position="25"/>
    </location>
</feature>
<evidence type="ECO:0000256" key="3">
    <source>
        <dbReference type="ARBA" id="ARBA00022679"/>
    </source>
</evidence>
<reference evidence="8 9" key="1">
    <citation type="submission" date="2020-08" db="EMBL/GenBank/DDBJ databases">
        <title>Genomic Encyclopedia of Type Strains, Phase IV (KMG-IV): sequencing the most valuable type-strain genomes for metagenomic binning, comparative biology and taxonomic classification.</title>
        <authorList>
            <person name="Goeker M."/>
        </authorList>
    </citation>
    <scope>NUCLEOTIDE SEQUENCE [LARGE SCALE GENOMIC DNA]</scope>
    <source>
        <strain evidence="8 9">DSM 29007</strain>
    </source>
</reference>
<dbReference type="AlphaFoldDB" id="A0A841H717"/>
<dbReference type="Proteomes" id="UP000582837">
    <property type="component" value="Unassembled WGS sequence"/>
</dbReference>
<dbReference type="PROSITE" id="PS00444">
    <property type="entry name" value="POLYPRENYL_SYNTHASE_2"/>
    <property type="match status" value="1"/>
</dbReference>
<proteinExistence type="inferred from homology"/>
<dbReference type="EMBL" id="JACHIA010000033">
    <property type="protein sequence ID" value="MBB6073920.1"/>
    <property type="molecule type" value="Genomic_DNA"/>
</dbReference>
<dbReference type="SUPFAM" id="SSF48576">
    <property type="entry name" value="Terpenoid synthases"/>
    <property type="match status" value="1"/>
</dbReference>
<dbReference type="InterPro" id="IPR033749">
    <property type="entry name" value="Polyprenyl_synt_CS"/>
</dbReference>
<dbReference type="PANTHER" id="PTHR12001:SF85">
    <property type="entry name" value="SHORT CHAIN ISOPRENYL DIPHOSPHATE SYNTHASE"/>
    <property type="match status" value="1"/>
</dbReference>
<comment type="caution">
    <text evidence="8">The sequence shown here is derived from an EMBL/GenBank/DDBJ whole genome shotgun (WGS) entry which is preliminary data.</text>
</comment>
<dbReference type="GO" id="GO:0004659">
    <property type="term" value="F:prenyltransferase activity"/>
    <property type="evidence" value="ECO:0007669"/>
    <property type="project" value="InterPro"/>
</dbReference>